<name>A0A550BZN1_9AGAR</name>
<evidence type="ECO:0000313" key="3">
    <source>
        <dbReference type="Proteomes" id="UP000320762"/>
    </source>
</evidence>
<proteinExistence type="predicted"/>
<accession>A0A550BZN1</accession>
<sequence>MFNVPYGTGTGAPSVDDRIKYLRSVYNLTDTYTVPTIVGNHIICRFSSACNWASKLHDQQRAKKDFDEHIPMHVKETIRQKEFHYTAASTPGVAPLAHNTTRMPKFTGTTVLHCCSWHDCHQAFHIPEHLVEHVMQEHMRIFVGAYCPLCTTQIALETDGKPSAQARLAVSLNNSSAYTDPSAYNVSRTHDYDPRSTGRQDFFATGFVKQDDGVTYTAILPRGAHVDIASVTKGHPLQVMLQSILLSHYEGGKCNALESRVRVGPLEKAARIEECRRLRRG</sequence>
<feature type="domain" description="C2H2-type" evidence="1">
    <location>
        <begin position="115"/>
        <end position="138"/>
    </location>
</feature>
<keyword evidence="3" id="KW-1185">Reference proteome</keyword>
<dbReference type="PROSITE" id="PS00028">
    <property type="entry name" value="ZINC_FINGER_C2H2_1"/>
    <property type="match status" value="1"/>
</dbReference>
<evidence type="ECO:0000259" key="1">
    <source>
        <dbReference type="PROSITE" id="PS00028"/>
    </source>
</evidence>
<evidence type="ECO:0000313" key="2">
    <source>
        <dbReference type="EMBL" id="TRM58007.1"/>
    </source>
</evidence>
<gene>
    <name evidence="2" type="ORF">BD626DRAFT_573993</name>
</gene>
<dbReference type="EMBL" id="VDMD01000040">
    <property type="protein sequence ID" value="TRM58007.1"/>
    <property type="molecule type" value="Genomic_DNA"/>
</dbReference>
<dbReference type="Proteomes" id="UP000320762">
    <property type="component" value="Unassembled WGS sequence"/>
</dbReference>
<protein>
    <recommendedName>
        <fullName evidence="1">C2H2-type domain-containing protein</fullName>
    </recommendedName>
</protein>
<dbReference type="InterPro" id="IPR013087">
    <property type="entry name" value="Znf_C2H2_type"/>
</dbReference>
<comment type="caution">
    <text evidence="2">The sequence shown here is derived from an EMBL/GenBank/DDBJ whole genome shotgun (WGS) entry which is preliminary data.</text>
</comment>
<dbReference type="AlphaFoldDB" id="A0A550BZN1"/>
<organism evidence="2 3">
    <name type="scientific">Schizophyllum amplum</name>
    <dbReference type="NCBI Taxonomy" id="97359"/>
    <lineage>
        <taxon>Eukaryota</taxon>
        <taxon>Fungi</taxon>
        <taxon>Dikarya</taxon>
        <taxon>Basidiomycota</taxon>
        <taxon>Agaricomycotina</taxon>
        <taxon>Agaricomycetes</taxon>
        <taxon>Agaricomycetidae</taxon>
        <taxon>Agaricales</taxon>
        <taxon>Schizophyllaceae</taxon>
        <taxon>Schizophyllum</taxon>
    </lineage>
</organism>
<reference evidence="2 3" key="1">
    <citation type="journal article" date="2019" name="New Phytol.">
        <title>Comparative genomics reveals unique wood-decay strategies and fruiting body development in the Schizophyllaceae.</title>
        <authorList>
            <person name="Almasi E."/>
            <person name="Sahu N."/>
            <person name="Krizsan K."/>
            <person name="Balint B."/>
            <person name="Kovacs G.M."/>
            <person name="Kiss B."/>
            <person name="Cseklye J."/>
            <person name="Drula E."/>
            <person name="Henrissat B."/>
            <person name="Nagy I."/>
            <person name="Chovatia M."/>
            <person name="Adam C."/>
            <person name="LaButti K."/>
            <person name="Lipzen A."/>
            <person name="Riley R."/>
            <person name="Grigoriev I.V."/>
            <person name="Nagy L.G."/>
        </authorList>
    </citation>
    <scope>NUCLEOTIDE SEQUENCE [LARGE SCALE GENOMIC DNA]</scope>
    <source>
        <strain evidence="2 3">NL-1724</strain>
    </source>
</reference>